<reference evidence="4" key="1">
    <citation type="journal article" date="2020" name="Nat. Commun.">
        <title>Genome sequence of the cluster root forming white lupin.</title>
        <authorList>
            <person name="Hufnagel B."/>
            <person name="Marques A."/>
            <person name="Soriano A."/>
            <person name="Marques L."/>
            <person name="Divol F."/>
            <person name="Doumas P."/>
            <person name="Sallet E."/>
            <person name="Mancinotti D."/>
            <person name="Carrere S."/>
            <person name="Marande W."/>
            <person name="Arribat S."/>
            <person name="Keller J."/>
            <person name="Huneau C."/>
            <person name="Blein T."/>
            <person name="Aime D."/>
            <person name="Laguerre M."/>
            <person name="Taylor J."/>
            <person name="Schubert V."/>
            <person name="Nelson M."/>
            <person name="Geu-Flores F."/>
            <person name="Crespi M."/>
            <person name="Gallardo-Guerrero K."/>
            <person name="Delaux P.-M."/>
            <person name="Salse J."/>
            <person name="Berges H."/>
            <person name="Guyot R."/>
            <person name="Gouzy J."/>
            <person name="Peret B."/>
        </authorList>
    </citation>
    <scope>NUCLEOTIDE SEQUENCE [LARGE SCALE GENOMIC DNA]</scope>
    <source>
        <strain evidence="4">cv. Amiga</strain>
    </source>
</reference>
<accession>A0A6A4Q2D7</accession>
<dbReference type="SMART" id="SM00298">
    <property type="entry name" value="CHROMO"/>
    <property type="match status" value="1"/>
</dbReference>
<gene>
    <name evidence="3" type="ORF">Lalb_Chr09g0333921</name>
</gene>
<evidence type="ECO:0000256" key="1">
    <source>
        <dbReference type="SAM" id="MobiDB-lite"/>
    </source>
</evidence>
<feature type="domain" description="Chromo" evidence="2">
    <location>
        <begin position="37"/>
        <end position="90"/>
    </location>
</feature>
<dbReference type="InterPro" id="IPR016197">
    <property type="entry name" value="Chromo-like_dom_sf"/>
</dbReference>
<dbReference type="InterPro" id="IPR000953">
    <property type="entry name" value="Chromo/chromo_shadow_dom"/>
</dbReference>
<dbReference type="InterPro" id="IPR008676">
    <property type="entry name" value="MRG"/>
</dbReference>
<sequence>MKNSSKDDSTTSGEASAGDSKLYSSGDKLLAYHGPRIYEAKVQKAEIRKNEWRYFVHYLGWNKSWDEWVGEDRLMKYTEENVMKQRAVNKKQNVDKNVKSGRSSQPKAKTSVDAKVDKEDIRSNGIHQISSSISFLRIFFVVFIIHDH</sequence>
<dbReference type="GO" id="GO:0000123">
    <property type="term" value="C:histone acetyltransferase complex"/>
    <property type="evidence" value="ECO:0007669"/>
    <property type="project" value="TreeGrafter"/>
</dbReference>
<dbReference type="GO" id="GO:0006325">
    <property type="term" value="P:chromatin organization"/>
    <property type="evidence" value="ECO:0007669"/>
    <property type="project" value="InterPro"/>
</dbReference>
<evidence type="ECO:0000313" key="4">
    <source>
        <dbReference type="Proteomes" id="UP000447434"/>
    </source>
</evidence>
<dbReference type="InterPro" id="IPR053820">
    <property type="entry name" value="MSL3_chromo-like"/>
</dbReference>
<dbReference type="FunFam" id="2.30.30.140:FF:000102">
    <property type="entry name" value="Protein MRG1"/>
    <property type="match status" value="1"/>
</dbReference>
<dbReference type="GO" id="GO:0006355">
    <property type="term" value="P:regulation of DNA-templated transcription"/>
    <property type="evidence" value="ECO:0007669"/>
    <property type="project" value="InterPro"/>
</dbReference>
<dbReference type="SUPFAM" id="SSF54160">
    <property type="entry name" value="Chromo domain-like"/>
    <property type="match status" value="1"/>
</dbReference>
<organism evidence="3 4">
    <name type="scientific">Lupinus albus</name>
    <name type="common">White lupine</name>
    <name type="synonym">Lupinus termis</name>
    <dbReference type="NCBI Taxonomy" id="3870"/>
    <lineage>
        <taxon>Eukaryota</taxon>
        <taxon>Viridiplantae</taxon>
        <taxon>Streptophyta</taxon>
        <taxon>Embryophyta</taxon>
        <taxon>Tracheophyta</taxon>
        <taxon>Spermatophyta</taxon>
        <taxon>Magnoliopsida</taxon>
        <taxon>eudicotyledons</taxon>
        <taxon>Gunneridae</taxon>
        <taxon>Pentapetalae</taxon>
        <taxon>rosids</taxon>
        <taxon>fabids</taxon>
        <taxon>Fabales</taxon>
        <taxon>Fabaceae</taxon>
        <taxon>Papilionoideae</taxon>
        <taxon>50 kb inversion clade</taxon>
        <taxon>genistoids sensu lato</taxon>
        <taxon>core genistoids</taxon>
        <taxon>Genisteae</taxon>
        <taxon>Lupinus</taxon>
    </lineage>
</organism>
<dbReference type="PANTHER" id="PTHR10880">
    <property type="entry name" value="MORTALITY FACTOR 4-LIKE PROTEIN"/>
    <property type="match status" value="1"/>
</dbReference>
<dbReference type="Pfam" id="PF22732">
    <property type="entry name" value="MSL3_chromo-like"/>
    <property type="match status" value="1"/>
</dbReference>
<feature type="region of interest" description="Disordered" evidence="1">
    <location>
        <begin position="91"/>
        <end position="114"/>
    </location>
</feature>
<keyword evidence="4" id="KW-1185">Reference proteome</keyword>
<dbReference type="CDD" id="cd18983">
    <property type="entry name" value="CBD_MSL3_like"/>
    <property type="match status" value="1"/>
</dbReference>
<evidence type="ECO:0000259" key="2">
    <source>
        <dbReference type="SMART" id="SM00298"/>
    </source>
</evidence>
<dbReference type="GO" id="GO:0005634">
    <property type="term" value="C:nucleus"/>
    <property type="evidence" value="ECO:0007669"/>
    <property type="project" value="InterPro"/>
</dbReference>
<dbReference type="EMBL" id="WOCE01000009">
    <property type="protein sequence ID" value="KAE9607793.1"/>
    <property type="molecule type" value="Genomic_DNA"/>
</dbReference>
<dbReference type="AlphaFoldDB" id="A0A6A4Q2D7"/>
<name>A0A6A4Q2D7_LUPAL</name>
<comment type="caution">
    <text evidence="3">The sequence shown here is derived from an EMBL/GenBank/DDBJ whole genome shotgun (WGS) entry which is preliminary data.</text>
</comment>
<evidence type="ECO:0000313" key="3">
    <source>
        <dbReference type="EMBL" id="KAE9607793.1"/>
    </source>
</evidence>
<dbReference type="Gene3D" id="2.30.30.140">
    <property type="match status" value="1"/>
</dbReference>
<dbReference type="Proteomes" id="UP000447434">
    <property type="component" value="Chromosome 9"/>
</dbReference>
<feature type="region of interest" description="Disordered" evidence="1">
    <location>
        <begin position="1"/>
        <end position="21"/>
    </location>
</feature>
<dbReference type="OrthoDB" id="124855at2759"/>
<dbReference type="PANTHER" id="PTHR10880:SF15">
    <property type="entry name" value="MSL COMPLEX SUBUNIT 3"/>
    <property type="match status" value="1"/>
</dbReference>
<protein>
    <submittedName>
        <fullName evidence="3">Putative chromatin remodeling &amp; transcriptional activation CHROMO-DOMAIN family</fullName>
    </submittedName>
</protein>
<proteinExistence type="predicted"/>